<feature type="transmembrane region" description="Helical" evidence="8">
    <location>
        <begin position="390"/>
        <end position="408"/>
    </location>
</feature>
<dbReference type="EMBL" id="UGHD01000002">
    <property type="protein sequence ID" value="STO57845.1"/>
    <property type="molecule type" value="Genomic_DNA"/>
</dbReference>
<evidence type="ECO:0000256" key="1">
    <source>
        <dbReference type="ARBA" id="ARBA00004429"/>
    </source>
</evidence>
<name>A0A377HQ65_GRIHO</name>
<dbReference type="KEGG" id="gho:AL542_15315"/>
<evidence type="ECO:0000256" key="7">
    <source>
        <dbReference type="ARBA" id="ARBA00023136"/>
    </source>
</evidence>
<organism evidence="9 10">
    <name type="scientific">Grimontia hollisae</name>
    <name type="common">Vibrio hollisae</name>
    <dbReference type="NCBI Taxonomy" id="673"/>
    <lineage>
        <taxon>Bacteria</taxon>
        <taxon>Pseudomonadati</taxon>
        <taxon>Pseudomonadota</taxon>
        <taxon>Gammaproteobacteria</taxon>
        <taxon>Vibrionales</taxon>
        <taxon>Vibrionaceae</taxon>
        <taxon>Grimontia</taxon>
    </lineage>
</organism>
<sequence length="424" mass="47076">MKTISPSENILPCEECGLLVDVPPLEQGYTAKCPRCEHTLTKSTVSPYQAAIALAIAGLVSLGLSLYFPFMSFSVQGLSQEINLLQAAQMLGEYQNSLLGLLLFTTVVVLPALYLLIVSYLYLKAGYSTTRPLTSVEISFANRLCKILFSVQPWLMVEIFLIGVLVSLIKIASLAEISMGYSFWSFCLFTVLVVKCVSTVERVWLWEHFVPSTLPQGVTAGDQQSNHLVCHLCREINPAGAERCGRCHSKLHRFDPDTNLQKSWALLIASVIFYIPANIYPMMYTVSLGKAEGSTILEGVILLWKLGSYPIALVIFFASILIPLAKILSLGWLFHSVRKPQGAEGNLARLKLYRITEFIGRWSMIDIFVVAILVALVQLKSIMAIYPGPAALWFALVVISTMLSAMIFDPRNIWNNNSQVEQPN</sequence>
<keyword evidence="6 8" id="KW-1133">Transmembrane helix</keyword>
<feature type="transmembrane region" description="Helical" evidence="8">
    <location>
        <begin position="144"/>
        <end position="169"/>
    </location>
</feature>
<feature type="transmembrane region" description="Helical" evidence="8">
    <location>
        <begin position="50"/>
        <end position="70"/>
    </location>
</feature>
<keyword evidence="3" id="KW-1003">Cell membrane</keyword>
<keyword evidence="5 8" id="KW-0812">Transmembrane</keyword>
<comment type="similarity">
    <text evidence="2">Belongs to the PqiA family.</text>
</comment>
<feature type="transmembrane region" description="Helical" evidence="8">
    <location>
        <begin position="98"/>
        <end position="123"/>
    </location>
</feature>
<dbReference type="GeneID" id="58897311"/>
<dbReference type="PANTHER" id="PTHR30462:SF3">
    <property type="entry name" value="INTERMEMBRANE TRANSPORT PROTEIN PQIA"/>
    <property type="match status" value="1"/>
</dbReference>
<keyword evidence="7 8" id="KW-0472">Membrane</keyword>
<proteinExistence type="inferred from homology"/>
<dbReference type="InterPro" id="IPR005219">
    <property type="entry name" value="PqiA-like_proteobact"/>
</dbReference>
<feature type="transmembrane region" description="Helical" evidence="8">
    <location>
        <begin position="263"/>
        <end position="283"/>
    </location>
</feature>
<dbReference type="PANTHER" id="PTHR30462">
    <property type="entry name" value="INTERMEMBRANE TRANSPORT PROTEIN PQIB-RELATED"/>
    <property type="match status" value="1"/>
</dbReference>
<evidence type="ECO:0000256" key="8">
    <source>
        <dbReference type="SAM" id="Phobius"/>
    </source>
</evidence>
<comment type="subcellular location">
    <subcellularLocation>
        <location evidence="1">Cell inner membrane</location>
        <topology evidence="1">Multi-pass membrane protein</topology>
    </subcellularLocation>
</comment>
<feature type="transmembrane region" description="Helical" evidence="8">
    <location>
        <begin position="181"/>
        <end position="200"/>
    </location>
</feature>
<dbReference type="InterPro" id="IPR051800">
    <property type="entry name" value="PqiA-PqiB_transport"/>
</dbReference>
<dbReference type="RefSeq" id="WP_005503095.1">
    <property type="nucleotide sequence ID" value="NZ_CABMOB010000001.1"/>
</dbReference>
<protein>
    <submittedName>
        <fullName evidence="9">Inner membrane protein yebS</fullName>
    </submittedName>
</protein>
<feature type="transmembrane region" description="Helical" evidence="8">
    <location>
        <begin position="358"/>
        <end position="378"/>
    </location>
</feature>
<reference evidence="9 10" key="1">
    <citation type="submission" date="2018-06" db="EMBL/GenBank/DDBJ databases">
        <authorList>
            <consortium name="Pathogen Informatics"/>
            <person name="Doyle S."/>
        </authorList>
    </citation>
    <scope>NUCLEOTIDE SEQUENCE [LARGE SCALE GENOMIC DNA]</scope>
    <source>
        <strain evidence="9 10">NCTC11645</strain>
    </source>
</reference>
<evidence type="ECO:0000256" key="2">
    <source>
        <dbReference type="ARBA" id="ARBA00007555"/>
    </source>
</evidence>
<dbReference type="Pfam" id="PF04403">
    <property type="entry name" value="PqiA"/>
    <property type="match status" value="2"/>
</dbReference>
<feature type="transmembrane region" description="Helical" evidence="8">
    <location>
        <begin position="311"/>
        <end position="337"/>
    </location>
</feature>
<dbReference type="Proteomes" id="UP000254512">
    <property type="component" value="Unassembled WGS sequence"/>
</dbReference>
<dbReference type="AlphaFoldDB" id="A0A377HQ65"/>
<keyword evidence="4" id="KW-0997">Cell inner membrane</keyword>
<evidence type="ECO:0000256" key="6">
    <source>
        <dbReference type="ARBA" id="ARBA00022989"/>
    </source>
</evidence>
<evidence type="ECO:0000313" key="10">
    <source>
        <dbReference type="Proteomes" id="UP000254512"/>
    </source>
</evidence>
<gene>
    <name evidence="9" type="primary">yebS_2</name>
    <name evidence="9" type="ORF">NCTC11645_02241</name>
</gene>
<dbReference type="InterPro" id="IPR007498">
    <property type="entry name" value="PqiA-like"/>
</dbReference>
<evidence type="ECO:0000313" key="9">
    <source>
        <dbReference type="EMBL" id="STO57845.1"/>
    </source>
</evidence>
<dbReference type="STRING" id="673.AL542_15315"/>
<evidence type="ECO:0000256" key="5">
    <source>
        <dbReference type="ARBA" id="ARBA00022692"/>
    </source>
</evidence>
<accession>A0A377HQ65</accession>
<evidence type="ECO:0000256" key="3">
    <source>
        <dbReference type="ARBA" id="ARBA00022475"/>
    </source>
</evidence>
<dbReference type="GO" id="GO:0005886">
    <property type="term" value="C:plasma membrane"/>
    <property type="evidence" value="ECO:0007669"/>
    <property type="project" value="UniProtKB-SubCell"/>
</dbReference>
<dbReference type="NCBIfam" id="TIGR00155">
    <property type="entry name" value="pqiA_fam"/>
    <property type="match status" value="1"/>
</dbReference>
<evidence type="ECO:0000256" key="4">
    <source>
        <dbReference type="ARBA" id="ARBA00022519"/>
    </source>
</evidence>